<sequence length="282" mass="30817">MADKVKAAAVAEAMHIRDLTAEAARSGAYLYPFKGIVYFLSHRSLWQPLLSRIGPTLSLGLSVTSAMFFFTYVPQAAVLAFTSGPMAPISAALLVLSESSTILNALSRSFSLQDVSLVDTFDGTLIARGHEALVADGRQLSTSGKKGDDPIARLGKLLKRPFTKLSPHALLRSLLYLPLNFIPVVGTIAYIVFQGKRIGPIAHERYFQLKGWNARQRDEWVERNRAAYTSFGVAAFILEMVPFASLALAYTNTVGAALWAADIEKRMSTASDNFRKQDGKAE</sequence>
<dbReference type="AlphaFoldDB" id="A0A0F4YZ58"/>
<dbReference type="PANTHER" id="PTHR34292">
    <property type="entry name" value="OUTER SPORE WALL PROTEIN LDS1"/>
    <property type="match status" value="1"/>
</dbReference>
<evidence type="ECO:0000313" key="7">
    <source>
        <dbReference type="Proteomes" id="UP000053958"/>
    </source>
</evidence>
<dbReference type="GO" id="GO:0005628">
    <property type="term" value="C:prospore membrane"/>
    <property type="evidence" value="ECO:0007669"/>
    <property type="project" value="TreeGrafter"/>
</dbReference>
<feature type="transmembrane region" description="Helical" evidence="5">
    <location>
        <begin position="174"/>
        <end position="193"/>
    </location>
</feature>
<dbReference type="GO" id="GO:0005811">
    <property type="term" value="C:lipid droplet"/>
    <property type="evidence" value="ECO:0007669"/>
    <property type="project" value="TreeGrafter"/>
</dbReference>
<protein>
    <recommendedName>
        <fullName evidence="8">Outer spore wall protein RRT8</fullName>
    </recommendedName>
</protein>
<evidence type="ECO:0000256" key="2">
    <source>
        <dbReference type="ARBA" id="ARBA00022692"/>
    </source>
</evidence>
<dbReference type="InterPro" id="IPR059112">
    <property type="entry name" value="CysZ/EI24"/>
</dbReference>
<dbReference type="STRING" id="1408163.A0A0F4YZ58"/>
<keyword evidence="2 5" id="KW-0812">Transmembrane</keyword>
<proteinExistence type="predicted"/>
<evidence type="ECO:0000256" key="5">
    <source>
        <dbReference type="SAM" id="Phobius"/>
    </source>
</evidence>
<accession>A0A0F4YZ58</accession>
<evidence type="ECO:0000256" key="4">
    <source>
        <dbReference type="ARBA" id="ARBA00023136"/>
    </source>
</evidence>
<reference evidence="6 7" key="1">
    <citation type="submission" date="2015-04" db="EMBL/GenBank/DDBJ databases">
        <authorList>
            <person name="Heijne W.H."/>
            <person name="Fedorova N.D."/>
            <person name="Nierman W.C."/>
            <person name="Vollebregt A.W."/>
            <person name="Zhao Z."/>
            <person name="Wu L."/>
            <person name="Kumar M."/>
            <person name="Stam H."/>
            <person name="van den Berg M.A."/>
            <person name="Pel H.J."/>
        </authorList>
    </citation>
    <scope>NUCLEOTIDE SEQUENCE [LARGE SCALE GENOMIC DNA]</scope>
    <source>
        <strain evidence="6 7">CBS 393.64</strain>
    </source>
</reference>
<evidence type="ECO:0000256" key="3">
    <source>
        <dbReference type="ARBA" id="ARBA00022989"/>
    </source>
</evidence>
<dbReference type="OrthoDB" id="10012223at2759"/>
<dbReference type="Pfam" id="PF07264">
    <property type="entry name" value="EI24"/>
    <property type="match status" value="1"/>
</dbReference>
<name>A0A0F4YZ58_RASE3</name>
<evidence type="ECO:0000256" key="1">
    <source>
        <dbReference type="ARBA" id="ARBA00004141"/>
    </source>
</evidence>
<dbReference type="InterPro" id="IPR052786">
    <property type="entry name" value="Spore_wall_assembly"/>
</dbReference>
<dbReference type="Proteomes" id="UP000053958">
    <property type="component" value="Unassembled WGS sequence"/>
</dbReference>
<keyword evidence="3 5" id="KW-1133">Transmembrane helix</keyword>
<feature type="transmembrane region" description="Helical" evidence="5">
    <location>
        <begin position="49"/>
        <end position="70"/>
    </location>
</feature>
<evidence type="ECO:0008006" key="8">
    <source>
        <dbReference type="Google" id="ProtNLM"/>
    </source>
</evidence>
<organism evidence="6 7">
    <name type="scientific">Rasamsonia emersonii (strain ATCC 16479 / CBS 393.64 / IMI 116815)</name>
    <dbReference type="NCBI Taxonomy" id="1408163"/>
    <lineage>
        <taxon>Eukaryota</taxon>
        <taxon>Fungi</taxon>
        <taxon>Dikarya</taxon>
        <taxon>Ascomycota</taxon>
        <taxon>Pezizomycotina</taxon>
        <taxon>Eurotiomycetes</taxon>
        <taxon>Eurotiomycetidae</taxon>
        <taxon>Eurotiales</taxon>
        <taxon>Trichocomaceae</taxon>
        <taxon>Rasamsonia</taxon>
    </lineage>
</organism>
<keyword evidence="4 5" id="KW-0472">Membrane</keyword>
<gene>
    <name evidence="6" type="ORF">T310_2431</name>
</gene>
<comment type="subcellular location">
    <subcellularLocation>
        <location evidence="1">Membrane</location>
        <topology evidence="1">Multi-pass membrane protein</topology>
    </subcellularLocation>
</comment>
<dbReference type="PANTHER" id="PTHR34292:SF2">
    <property type="entry name" value="OUTER SPORE WALL PROTEIN LDS1"/>
    <property type="match status" value="1"/>
</dbReference>
<dbReference type="EMBL" id="LASV01000098">
    <property type="protein sequence ID" value="KKA23534.1"/>
    <property type="molecule type" value="Genomic_DNA"/>
</dbReference>
<dbReference type="RefSeq" id="XP_013330146.1">
    <property type="nucleotide sequence ID" value="XM_013474692.1"/>
</dbReference>
<comment type="caution">
    <text evidence="6">The sequence shown here is derived from an EMBL/GenBank/DDBJ whole genome shotgun (WGS) entry which is preliminary data.</text>
</comment>
<keyword evidence="7" id="KW-1185">Reference proteome</keyword>
<evidence type="ECO:0000313" key="6">
    <source>
        <dbReference type="EMBL" id="KKA23534.1"/>
    </source>
</evidence>
<dbReference type="GO" id="GO:0005619">
    <property type="term" value="C:ascospore wall"/>
    <property type="evidence" value="ECO:0007669"/>
    <property type="project" value="TreeGrafter"/>
</dbReference>
<dbReference type="GeneID" id="25314782"/>